<dbReference type="EMBL" id="GDID01003521">
    <property type="protein sequence ID" value="JAP93085.1"/>
    <property type="molecule type" value="Transcribed_RNA"/>
</dbReference>
<name>A0A146KBJ5_9EUKA</name>
<dbReference type="SUPFAM" id="SSF52058">
    <property type="entry name" value="L domain-like"/>
    <property type="match status" value="1"/>
</dbReference>
<reference evidence="1" key="1">
    <citation type="submission" date="2015-07" db="EMBL/GenBank/DDBJ databases">
        <title>Adaptation to a free-living lifestyle via gene acquisitions in the diplomonad Trepomonas sp. PC1.</title>
        <authorList>
            <person name="Xu F."/>
            <person name="Jerlstrom-Hultqvist J."/>
            <person name="Kolisko M."/>
            <person name="Simpson A.G.B."/>
            <person name="Roger A.J."/>
            <person name="Svard S.G."/>
            <person name="Andersson J.O."/>
        </authorList>
    </citation>
    <scope>NUCLEOTIDE SEQUENCE</scope>
    <source>
        <strain evidence="1">PC1</strain>
    </source>
</reference>
<dbReference type="Gene3D" id="3.80.10.10">
    <property type="entry name" value="Ribonuclease Inhibitor"/>
    <property type="match status" value="1"/>
</dbReference>
<dbReference type="AlphaFoldDB" id="A0A146KBJ5"/>
<feature type="non-terminal residue" evidence="1">
    <location>
        <position position="1"/>
    </location>
</feature>
<protein>
    <submittedName>
        <fullName evidence="1">Internalin-like protein</fullName>
    </submittedName>
</protein>
<gene>
    <name evidence="1" type="ORF">TPC1_14757</name>
</gene>
<proteinExistence type="predicted"/>
<accession>A0A146KBJ5</accession>
<organism evidence="1">
    <name type="scientific">Trepomonas sp. PC1</name>
    <dbReference type="NCBI Taxonomy" id="1076344"/>
    <lineage>
        <taxon>Eukaryota</taxon>
        <taxon>Metamonada</taxon>
        <taxon>Diplomonadida</taxon>
        <taxon>Hexamitidae</taxon>
        <taxon>Hexamitinae</taxon>
        <taxon>Trepomonas</taxon>
    </lineage>
</organism>
<sequence>NRFDVINQLSANQLQSLKFLQINMLDNFSDLQAIINQGLLCNLQVLKIIVNGLQQNTIKHKLSVKNLKDLQIFQLYDNSSVRTDEKFTQQLVSYVNHEKTLEQVCDQLSARREFIEELGFSVQESPSCDVLTQFPSLKSIQIKAYAEGQLITFLTMLESLNLNLETLIISVMPLFSKQVADLSKFKHLKHIVSQRLHIEFHDQHQLNQLLTLKLGSIQQTDFVQHCHSLEKLSIPSESLENFQNLTNLKSLKVFGSKIRGLGQILLLTQLKFLSIAQTSVQNLTGIESLSQLESLDCSQTKIQDLKPVSKLQQLVRIVINRTAVADVSPLALCQRLENVEVGFMNLPFCQHGIIDLIAAGKTFDERGSIEKVGGKIVKIDLSGISELRKVYFIPELEKVEQILIQHTNVQSLLPLLEFPKLQKVVAFDCPLKHGIDQVLENGVEIDYDLVATQLYNSKVHRHQALKTKKIRADEEGVIIQCNSKNSQINYLLAQNIAPSRRTQIFTQQESYYCQQTESAIHLKQFTLPVKNCDKIRNLTREQVSKGALANYQIVQVKMKQLDQYEHELDKILENQRYIFQELQSSSNNIMNVLNSQLGSKQ</sequence>
<dbReference type="InterPro" id="IPR032675">
    <property type="entry name" value="LRR_dom_sf"/>
</dbReference>
<evidence type="ECO:0000313" key="1">
    <source>
        <dbReference type="EMBL" id="JAP93085.1"/>
    </source>
</evidence>